<dbReference type="HAMAP" id="MF_00047">
    <property type="entry name" value="Dala_Dala_lig"/>
    <property type="match status" value="1"/>
</dbReference>
<evidence type="ECO:0000256" key="18">
    <source>
        <dbReference type="HAMAP-Rule" id="MF_00047"/>
    </source>
</evidence>
<feature type="domain" description="ATP-grasp" evidence="23">
    <location>
        <begin position="161"/>
        <end position="367"/>
    </location>
</feature>
<evidence type="ECO:0000256" key="4">
    <source>
        <dbReference type="ARBA" id="ARBA00004752"/>
    </source>
</evidence>
<dbReference type="PROSITE" id="PS50975">
    <property type="entry name" value="ATP_GRASP"/>
    <property type="match status" value="1"/>
</dbReference>
<dbReference type="EC" id="6.3.2.4" evidence="18"/>
<feature type="binding site" evidence="21">
    <location>
        <position position="334"/>
    </location>
    <ligand>
        <name>Mg(2+)</name>
        <dbReference type="ChEBI" id="CHEBI:18420"/>
        <label>2</label>
    </ligand>
</feature>
<feature type="active site" evidence="19">
    <location>
        <position position="25"/>
    </location>
</feature>
<feature type="active site" evidence="19">
    <location>
        <position position="210"/>
    </location>
</feature>
<evidence type="ECO:0000256" key="15">
    <source>
        <dbReference type="ARBA" id="ARBA00023316"/>
    </source>
</evidence>
<dbReference type="Gene3D" id="3.30.470.20">
    <property type="entry name" value="ATP-grasp fold, B domain"/>
    <property type="match status" value="1"/>
</dbReference>
<keyword evidence="8 21" id="KW-0479">Metal-binding</keyword>
<evidence type="ECO:0000256" key="22">
    <source>
        <dbReference type="PROSITE-ProRule" id="PRU00409"/>
    </source>
</evidence>
<feature type="binding site" evidence="20">
    <location>
        <position position="157"/>
    </location>
    <ligand>
        <name>ATP</name>
        <dbReference type="ChEBI" id="CHEBI:30616"/>
    </ligand>
</feature>
<evidence type="ECO:0000256" key="5">
    <source>
        <dbReference type="ARBA" id="ARBA00010871"/>
    </source>
</evidence>
<dbReference type="UniPathway" id="UPA00219"/>
<feature type="binding site" evidence="20">
    <location>
        <begin position="202"/>
        <end position="204"/>
    </location>
    <ligand>
        <name>ATP</name>
        <dbReference type="ChEBI" id="CHEBI:30616"/>
    </ligand>
</feature>
<feature type="active site" evidence="19">
    <location>
        <position position="345"/>
    </location>
</feature>
<feature type="binding site" evidence="20">
    <location>
        <begin position="210"/>
        <end position="211"/>
    </location>
    <ligand>
        <name>ATP</name>
        <dbReference type="ChEBI" id="CHEBI:30616"/>
    </ligand>
</feature>
<feature type="binding site" evidence="21">
    <location>
        <position position="334"/>
    </location>
    <ligand>
        <name>Mg(2+)</name>
        <dbReference type="ChEBI" id="CHEBI:18420"/>
        <label>1</label>
    </ligand>
</feature>
<dbReference type="Gene3D" id="3.40.50.20">
    <property type="match status" value="1"/>
</dbReference>
<dbReference type="SUPFAM" id="SSF52440">
    <property type="entry name" value="PreATP-grasp domain"/>
    <property type="match status" value="1"/>
</dbReference>
<keyword evidence="11 21" id="KW-0460">Magnesium</keyword>
<keyword evidence="13 18" id="KW-0573">Peptidoglycan synthesis</keyword>
<comment type="function">
    <text evidence="2 18">Cell wall formation.</text>
</comment>
<dbReference type="GO" id="GO:0046872">
    <property type="term" value="F:metal ion binding"/>
    <property type="evidence" value="ECO:0007669"/>
    <property type="project" value="UniProtKB-KW"/>
</dbReference>
<dbReference type="PIRSF" id="PIRSF039102">
    <property type="entry name" value="Ddl/VanB"/>
    <property type="match status" value="1"/>
</dbReference>
<dbReference type="Gene3D" id="3.30.1490.20">
    <property type="entry name" value="ATP-grasp fold, A domain"/>
    <property type="match status" value="1"/>
</dbReference>
<evidence type="ECO:0000313" key="24">
    <source>
        <dbReference type="EMBL" id="CAA9549095.1"/>
    </source>
</evidence>
<name>A0A6J4UJE9_9BACT</name>
<dbReference type="PANTHER" id="PTHR23132:SF25">
    <property type="entry name" value="D-ALANINE--D-ALANINE LIGASE A"/>
    <property type="match status" value="1"/>
</dbReference>
<comment type="catalytic activity">
    <reaction evidence="16 18">
        <text>2 D-alanine + ATP = D-alanyl-D-alanine + ADP + phosphate + H(+)</text>
        <dbReference type="Rhea" id="RHEA:11224"/>
        <dbReference type="ChEBI" id="CHEBI:15378"/>
        <dbReference type="ChEBI" id="CHEBI:30616"/>
        <dbReference type="ChEBI" id="CHEBI:43474"/>
        <dbReference type="ChEBI" id="CHEBI:57416"/>
        <dbReference type="ChEBI" id="CHEBI:57822"/>
        <dbReference type="ChEBI" id="CHEBI:456216"/>
        <dbReference type="EC" id="6.3.2.4"/>
    </reaction>
</comment>
<dbReference type="InterPro" id="IPR016185">
    <property type="entry name" value="PreATP-grasp_dom_sf"/>
</dbReference>
<evidence type="ECO:0000256" key="13">
    <source>
        <dbReference type="ARBA" id="ARBA00022984"/>
    </source>
</evidence>
<evidence type="ECO:0000256" key="8">
    <source>
        <dbReference type="ARBA" id="ARBA00022723"/>
    </source>
</evidence>
<dbReference type="SUPFAM" id="SSF56059">
    <property type="entry name" value="Glutathione synthetase ATP-binding domain-like"/>
    <property type="match status" value="1"/>
</dbReference>
<evidence type="ECO:0000256" key="3">
    <source>
        <dbReference type="ARBA" id="ARBA00004496"/>
    </source>
</evidence>
<keyword evidence="12 18" id="KW-0133">Cell shape</keyword>
<dbReference type="FunFam" id="3.30.1490.20:FF:000007">
    <property type="entry name" value="D-alanine--D-alanine ligase"/>
    <property type="match status" value="1"/>
</dbReference>
<organism evidence="24">
    <name type="scientific">uncultured Thermomicrobiales bacterium</name>
    <dbReference type="NCBI Taxonomy" id="1645740"/>
    <lineage>
        <taxon>Bacteria</taxon>
        <taxon>Pseudomonadati</taxon>
        <taxon>Thermomicrobiota</taxon>
        <taxon>Thermomicrobia</taxon>
        <taxon>Thermomicrobiales</taxon>
        <taxon>environmental samples</taxon>
    </lineage>
</organism>
<dbReference type="PANTHER" id="PTHR23132">
    <property type="entry name" value="D-ALANINE--D-ALANINE LIGASE"/>
    <property type="match status" value="1"/>
</dbReference>
<evidence type="ECO:0000256" key="11">
    <source>
        <dbReference type="ARBA" id="ARBA00022842"/>
    </source>
</evidence>
<evidence type="ECO:0000256" key="7">
    <source>
        <dbReference type="ARBA" id="ARBA00022598"/>
    </source>
</evidence>
<dbReference type="InterPro" id="IPR000291">
    <property type="entry name" value="D-Ala_lig_Van_CS"/>
</dbReference>
<dbReference type="NCBIfam" id="NF002528">
    <property type="entry name" value="PRK01966.1-4"/>
    <property type="match status" value="1"/>
</dbReference>
<reference evidence="24" key="1">
    <citation type="submission" date="2020-02" db="EMBL/GenBank/DDBJ databases">
        <authorList>
            <person name="Meier V. D."/>
        </authorList>
    </citation>
    <scope>NUCLEOTIDE SEQUENCE</scope>
    <source>
        <strain evidence="24">AVDCRST_MAG70</strain>
    </source>
</reference>
<evidence type="ECO:0000256" key="10">
    <source>
        <dbReference type="ARBA" id="ARBA00022840"/>
    </source>
</evidence>
<comment type="pathway">
    <text evidence="4 18">Cell wall biogenesis; peptidoglycan biosynthesis.</text>
</comment>
<dbReference type="Pfam" id="PF07478">
    <property type="entry name" value="Dala_Dala_lig_C"/>
    <property type="match status" value="1"/>
</dbReference>
<keyword evidence="10 22" id="KW-0067">ATP-binding</keyword>
<dbReference type="InterPro" id="IPR005905">
    <property type="entry name" value="D_ala_D_ala"/>
</dbReference>
<comment type="cofactor">
    <cofactor evidence="1">
        <name>Mn(2+)</name>
        <dbReference type="ChEBI" id="CHEBI:29035"/>
    </cofactor>
</comment>
<dbReference type="InterPro" id="IPR011761">
    <property type="entry name" value="ATP-grasp"/>
</dbReference>
<evidence type="ECO:0000256" key="17">
    <source>
        <dbReference type="ARBA" id="ARBA00060592"/>
    </source>
</evidence>
<evidence type="ECO:0000256" key="21">
    <source>
        <dbReference type="PIRSR" id="PIRSR039102-3"/>
    </source>
</evidence>
<dbReference type="GO" id="GO:0008360">
    <property type="term" value="P:regulation of cell shape"/>
    <property type="evidence" value="ECO:0007669"/>
    <property type="project" value="UniProtKB-KW"/>
</dbReference>
<feature type="binding site" evidence="21">
    <location>
        <position position="320"/>
    </location>
    <ligand>
        <name>Mg(2+)</name>
        <dbReference type="ChEBI" id="CHEBI:18420"/>
        <label>1</label>
    </ligand>
</feature>
<dbReference type="GO" id="GO:0009252">
    <property type="term" value="P:peptidoglycan biosynthetic process"/>
    <property type="evidence" value="ECO:0007669"/>
    <property type="project" value="UniProtKB-UniRule"/>
</dbReference>
<evidence type="ECO:0000256" key="20">
    <source>
        <dbReference type="PIRSR" id="PIRSR039102-2"/>
    </source>
</evidence>
<comment type="pathway">
    <text evidence="17">Glycan biosynthesis.</text>
</comment>
<evidence type="ECO:0000256" key="16">
    <source>
        <dbReference type="ARBA" id="ARBA00047614"/>
    </source>
</evidence>
<keyword evidence="15 18" id="KW-0961">Cell wall biogenesis/degradation</keyword>
<comment type="subcellular location">
    <subcellularLocation>
        <location evidence="3 18">Cytoplasm</location>
    </subcellularLocation>
</comment>
<evidence type="ECO:0000256" key="6">
    <source>
        <dbReference type="ARBA" id="ARBA00022490"/>
    </source>
</evidence>
<dbReference type="PROSITE" id="PS00843">
    <property type="entry name" value="DALA_DALA_LIGASE_1"/>
    <property type="match status" value="1"/>
</dbReference>
<evidence type="ECO:0000256" key="14">
    <source>
        <dbReference type="ARBA" id="ARBA00023211"/>
    </source>
</evidence>
<dbReference type="AlphaFoldDB" id="A0A6J4UJE9"/>
<proteinExistence type="inferred from homology"/>
<dbReference type="PROSITE" id="PS00844">
    <property type="entry name" value="DALA_DALA_LIGASE_2"/>
    <property type="match status" value="1"/>
</dbReference>
<comment type="cofactor">
    <cofactor evidence="21">
        <name>Mg(2+)</name>
        <dbReference type="ChEBI" id="CHEBI:18420"/>
    </cofactor>
    <cofactor evidence="21">
        <name>Mn(2+)</name>
        <dbReference type="ChEBI" id="CHEBI:29035"/>
    </cofactor>
    <text evidence="21">Binds 2 magnesium or manganese ions per subunit.</text>
</comment>
<keyword evidence="14 21" id="KW-0464">Manganese</keyword>
<evidence type="ECO:0000259" key="23">
    <source>
        <dbReference type="PROSITE" id="PS50975"/>
    </source>
</evidence>
<dbReference type="InterPro" id="IPR013815">
    <property type="entry name" value="ATP_grasp_subdomain_1"/>
</dbReference>
<evidence type="ECO:0000256" key="9">
    <source>
        <dbReference type="ARBA" id="ARBA00022741"/>
    </source>
</evidence>
<dbReference type="Pfam" id="PF01820">
    <property type="entry name" value="Dala_Dala_lig_N"/>
    <property type="match status" value="1"/>
</dbReference>
<evidence type="ECO:0000256" key="2">
    <source>
        <dbReference type="ARBA" id="ARBA00003921"/>
    </source>
</evidence>
<comment type="similarity">
    <text evidence="5 18">Belongs to the D-alanine--D-alanine ligase family.</text>
</comment>
<dbReference type="NCBIfam" id="TIGR01205">
    <property type="entry name" value="D_ala_D_alaTIGR"/>
    <property type="match status" value="1"/>
</dbReference>
<protein>
    <recommendedName>
        <fullName evidence="18">D-alanine--D-alanine ligase</fullName>
        <ecNumber evidence="18">6.3.2.4</ecNumber>
    </recommendedName>
    <alternativeName>
        <fullName evidence="18">D-Ala-D-Ala ligase</fullName>
    </alternativeName>
    <alternativeName>
        <fullName evidence="18">D-alanylalanine synthetase</fullName>
    </alternativeName>
</protein>
<feature type="binding site" evidence="20">
    <location>
        <begin position="333"/>
        <end position="334"/>
    </location>
    <ligand>
        <name>ATP</name>
        <dbReference type="ChEBI" id="CHEBI:30616"/>
    </ligand>
</feature>
<keyword evidence="7 18" id="KW-0436">Ligase</keyword>
<dbReference type="InterPro" id="IPR011095">
    <property type="entry name" value="Dala_Dala_lig_C"/>
</dbReference>
<gene>
    <name evidence="18" type="primary">ddl</name>
    <name evidence="24" type="ORF">AVDCRST_MAG70-770</name>
</gene>
<accession>A0A6J4UJE9</accession>
<dbReference type="FunFam" id="3.30.470.20:FF:000008">
    <property type="entry name" value="D-alanine--D-alanine ligase"/>
    <property type="match status" value="1"/>
</dbReference>
<dbReference type="GO" id="GO:0008716">
    <property type="term" value="F:D-alanine-D-alanine ligase activity"/>
    <property type="evidence" value="ECO:0007669"/>
    <property type="project" value="UniProtKB-UniRule"/>
</dbReference>
<feature type="binding site" evidence="20">
    <location>
        <begin position="240"/>
        <end position="247"/>
    </location>
    <ligand>
        <name>ATP</name>
        <dbReference type="ChEBI" id="CHEBI:30616"/>
    </ligand>
</feature>
<dbReference type="InterPro" id="IPR011127">
    <property type="entry name" value="Dala_Dala_lig_N"/>
</dbReference>
<dbReference type="GO" id="GO:0071555">
    <property type="term" value="P:cell wall organization"/>
    <property type="evidence" value="ECO:0007669"/>
    <property type="project" value="UniProtKB-KW"/>
</dbReference>
<sequence>MTRGRGSGTDGRVRVAVLFGGESDEHDVSLRSAETVMGALDPDLFEVVPVGITRQGAWLAGDGVFQRLTSHSPLFALPGTTADGRDAADDPLVEGALTVAEPGQVGLSGTALRGVDVVFPVLHGPRGEDGTVQGMLELAGVPYVGSGVLGSAVAMDKAMAKVVLAQAGIPQGPWLTVARSAWEVDPDALGERIATDIGFPCFVKPANMGSSVGVSKVHDAGELGAAMSLACQYDRRIVVEAGLDAREIEVAVLGNESPVASVAGEIVPAGEFYDYAAKYVSDDSELIVPADLTVEQADDVSRLAVAAFAALDLAGLARVDFFVEREGGRVLVNEVNTLPGFTAISMYPRLWEASGMPLPDLVARLVDLAQARHAERRR</sequence>
<keyword evidence="6 18" id="KW-0963">Cytoplasm</keyword>
<dbReference type="GO" id="GO:0005829">
    <property type="term" value="C:cytosol"/>
    <property type="evidence" value="ECO:0007669"/>
    <property type="project" value="TreeGrafter"/>
</dbReference>
<evidence type="ECO:0000256" key="1">
    <source>
        <dbReference type="ARBA" id="ARBA00001936"/>
    </source>
</evidence>
<dbReference type="GO" id="GO:0005524">
    <property type="term" value="F:ATP binding"/>
    <property type="evidence" value="ECO:0007669"/>
    <property type="project" value="UniProtKB-UniRule"/>
</dbReference>
<dbReference type="EMBL" id="CADCWH010000120">
    <property type="protein sequence ID" value="CAA9549095.1"/>
    <property type="molecule type" value="Genomic_DNA"/>
</dbReference>
<evidence type="ECO:0000256" key="12">
    <source>
        <dbReference type="ARBA" id="ARBA00022960"/>
    </source>
</evidence>
<evidence type="ECO:0000256" key="19">
    <source>
        <dbReference type="PIRSR" id="PIRSR039102-1"/>
    </source>
</evidence>
<keyword evidence="9 20" id="KW-0547">Nucleotide-binding</keyword>
<feature type="binding site" evidence="21">
    <location>
        <position position="336"/>
    </location>
    <ligand>
        <name>Mg(2+)</name>
        <dbReference type="ChEBI" id="CHEBI:18420"/>
        <label>2</label>
    </ligand>
</feature>